<keyword evidence="3" id="KW-1185">Reference proteome</keyword>
<feature type="transmembrane region" description="Helical" evidence="1">
    <location>
        <begin position="7"/>
        <end position="24"/>
    </location>
</feature>
<protein>
    <submittedName>
        <fullName evidence="2">Uncharacterized protein</fullName>
    </submittedName>
</protein>
<dbReference type="Proteomes" id="UP000321769">
    <property type="component" value="Unassembled WGS sequence"/>
</dbReference>
<dbReference type="EMBL" id="BJZQ01000026">
    <property type="protein sequence ID" value="GEO90671.1"/>
    <property type="molecule type" value="Genomic_DNA"/>
</dbReference>
<comment type="caution">
    <text evidence="2">The sequence shown here is derived from an EMBL/GenBank/DDBJ whole genome shotgun (WGS) entry which is preliminary data.</text>
</comment>
<reference evidence="2 3" key="1">
    <citation type="submission" date="2019-07" db="EMBL/GenBank/DDBJ databases">
        <title>Whole genome shotgun sequence of Aeromicrobium flavum NBRC 107625.</title>
        <authorList>
            <person name="Hosoyama A."/>
            <person name="Uohara A."/>
            <person name="Ohji S."/>
            <person name="Ichikawa N."/>
        </authorList>
    </citation>
    <scope>NUCLEOTIDE SEQUENCE [LARGE SCALE GENOMIC DNA]</scope>
    <source>
        <strain evidence="2 3">NBRC 107625</strain>
    </source>
</reference>
<gene>
    <name evidence="2" type="ORF">AFL01nite_29980</name>
</gene>
<dbReference type="RefSeq" id="WP_146828839.1">
    <property type="nucleotide sequence ID" value="NZ_BAAAYQ010000005.1"/>
</dbReference>
<evidence type="ECO:0000256" key="1">
    <source>
        <dbReference type="SAM" id="Phobius"/>
    </source>
</evidence>
<keyword evidence="1" id="KW-0812">Transmembrane</keyword>
<dbReference type="AlphaFoldDB" id="A0A512HYZ4"/>
<name>A0A512HYZ4_9ACTN</name>
<feature type="transmembrane region" description="Helical" evidence="1">
    <location>
        <begin position="30"/>
        <end position="49"/>
    </location>
</feature>
<keyword evidence="1" id="KW-1133">Transmembrane helix</keyword>
<keyword evidence="1" id="KW-0472">Membrane</keyword>
<proteinExistence type="predicted"/>
<evidence type="ECO:0000313" key="2">
    <source>
        <dbReference type="EMBL" id="GEO90671.1"/>
    </source>
</evidence>
<evidence type="ECO:0000313" key="3">
    <source>
        <dbReference type="Proteomes" id="UP000321769"/>
    </source>
</evidence>
<accession>A0A512HYZ4</accession>
<sequence>MLNHGGLLAHVTVAAVLLAFVLIFTERDGFAWTLAAAVFGGGVVADLAGQVIRGRRSRR</sequence>
<organism evidence="2 3">
    <name type="scientific">Aeromicrobium flavum</name>
    <dbReference type="NCBI Taxonomy" id="416568"/>
    <lineage>
        <taxon>Bacteria</taxon>
        <taxon>Bacillati</taxon>
        <taxon>Actinomycetota</taxon>
        <taxon>Actinomycetes</taxon>
        <taxon>Propionibacteriales</taxon>
        <taxon>Nocardioidaceae</taxon>
        <taxon>Aeromicrobium</taxon>
    </lineage>
</organism>